<dbReference type="GO" id="GO:0005829">
    <property type="term" value="C:cytosol"/>
    <property type="evidence" value="ECO:0007669"/>
    <property type="project" value="TreeGrafter"/>
</dbReference>
<dbReference type="GO" id="GO:0007165">
    <property type="term" value="P:signal transduction"/>
    <property type="evidence" value="ECO:0007669"/>
    <property type="project" value="InterPro"/>
</dbReference>
<reference evidence="3" key="1">
    <citation type="submission" date="2019-03" db="EMBL/GenBank/DDBJ databases">
        <title>Aquabacterium pictum sp.nov., the first bacteriochlorophyll a-containing freshwater bacterium in the genus Aquabacterium of the class Betaproteobacteria.</title>
        <authorList>
            <person name="Hirose S."/>
            <person name="Tank M."/>
            <person name="Hara E."/>
            <person name="Tamaki H."/>
            <person name="Takaichi S."/>
            <person name="Haruta S."/>
            <person name="Hanada S."/>
        </authorList>
    </citation>
    <scope>NUCLEOTIDE SEQUENCE [LARGE SCALE GENOMIC DNA]</scope>
    <source>
        <strain evidence="3">W35</strain>
    </source>
</reference>
<dbReference type="PANTHER" id="PTHR22617:SF23">
    <property type="entry name" value="CHEMOTAXIS PROTEIN CHEW"/>
    <property type="match status" value="1"/>
</dbReference>
<evidence type="ECO:0000313" key="3">
    <source>
        <dbReference type="Proteomes" id="UP000301751"/>
    </source>
</evidence>
<dbReference type="Gene3D" id="2.40.50.180">
    <property type="entry name" value="CheA-289, Domain 4"/>
    <property type="match status" value="1"/>
</dbReference>
<gene>
    <name evidence="2" type="primary">cheW-1_1</name>
    <name evidence="2" type="ORF">AQPW35_27290</name>
</gene>
<dbReference type="GO" id="GO:0006935">
    <property type="term" value="P:chemotaxis"/>
    <property type="evidence" value="ECO:0007669"/>
    <property type="project" value="InterPro"/>
</dbReference>
<comment type="caution">
    <text evidence="2">The sequence shown here is derived from an EMBL/GenBank/DDBJ whole genome shotgun (WGS) entry which is preliminary data.</text>
</comment>
<protein>
    <submittedName>
        <fullName evidence="2">Chemotaxis protein CheW</fullName>
    </submittedName>
</protein>
<proteinExistence type="predicted"/>
<dbReference type="Pfam" id="PF01584">
    <property type="entry name" value="CheW"/>
    <property type="match status" value="1"/>
</dbReference>
<dbReference type="RefSeq" id="WP_137733380.1">
    <property type="nucleotide sequence ID" value="NZ_BJCL01000006.1"/>
</dbReference>
<dbReference type="AlphaFoldDB" id="A0A480AXX3"/>
<dbReference type="PROSITE" id="PS50851">
    <property type="entry name" value="CHEW"/>
    <property type="match status" value="1"/>
</dbReference>
<dbReference type="Gene3D" id="2.30.30.40">
    <property type="entry name" value="SH3 Domains"/>
    <property type="match status" value="1"/>
</dbReference>
<evidence type="ECO:0000313" key="2">
    <source>
        <dbReference type="EMBL" id="GCL63648.1"/>
    </source>
</evidence>
<dbReference type="PANTHER" id="PTHR22617">
    <property type="entry name" value="CHEMOTAXIS SENSOR HISTIDINE KINASE-RELATED"/>
    <property type="match status" value="1"/>
</dbReference>
<dbReference type="InterPro" id="IPR039315">
    <property type="entry name" value="CheW"/>
</dbReference>
<keyword evidence="3" id="KW-1185">Reference proteome</keyword>
<feature type="domain" description="CheW-like" evidence="1">
    <location>
        <begin position="23"/>
        <end position="184"/>
    </location>
</feature>
<dbReference type="InterPro" id="IPR036061">
    <property type="entry name" value="CheW-like_dom_sf"/>
</dbReference>
<evidence type="ECO:0000259" key="1">
    <source>
        <dbReference type="PROSITE" id="PS50851"/>
    </source>
</evidence>
<dbReference type="SMART" id="SM00260">
    <property type="entry name" value="CheW"/>
    <property type="match status" value="1"/>
</dbReference>
<dbReference type="InterPro" id="IPR002545">
    <property type="entry name" value="CheW-lke_dom"/>
</dbReference>
<dbReference type="OrthoDB" id="9790406at2"/>
<accession>A0A480AXX3</accession>
<dbReference type="EMBL" id="BJCL01000006">
    <property type="protein sequence ID" value="GCL63648.1"/>
    <property type="molecule type" value="Genomic_DNA"/>
</dbReference>
<name>A0A480AXX3_9BURK</name>
<dbReference type="SUPFAM" id="SSF50341">
    <property type="entry name" value="CheW-like"/>
    <property type="match status" value="1"/>
</dbReference>
<dbReference type="Proteomes" id="UP000301751">
    <property type="component" value="Unassembled WGS sequence"/>
</dbReference>
<sequence length="194" mass="20482">MHADLPRSRPRPVPAPAESDHAGCALLRMAVGNDAVAVPIADVREILEVGRLTALPRTPAFVRGVMNLRGAVVPVIDLVARLGHPPAEIGRRSCVVVVEARPRGHDGIDDEDTAAGDNHLGETLVVGLLVDAVYEVFDAPPGDFEPVPPLGTRIDAAYLQGISRVRGEAIGVLALERVLAQQELSALIAAHVPH</sequence>
<organism evidence="2 3">
    <name type="scientific">Pseudaquabacterium pictum</name>
    <dbReference type="NCBI Taxonomy" id="2315236"/>
    <lineage>
        <taxon>Bacteria</taxon>
        <taxon>Pseudomonadati</taxon>
        <taxon>Pseudomonadota</taxon>
        <taxon>Betaproteobacteria</taxon>
        <taxon>Burkholderiales</taxon>
        <taxon>Sphaerotilaceae</taxon>
        <taxon>Pseudaquabacterium</taxon>
    </lineage>
</organism>